<sequence>MYFSVKFLAVAIALSCIVNAECRNSSPGSPTFGGASCRQGIGFDHTCDDKSAFFKCCSNSNCT</sequence>
<reference evidence="1 2" key="1">
    <citation type="journal article" date="2020" name="Phytopathology">
        <title>Genome Sequence Resources of Colletotrichum truncatum, C. plurivorum, C. musicola, and C. sojae: Four Species Pathogenic to Soybean (Glycine max).</title>
        <authorList>
            <person name="Rogerio F."/>
            <person name="Boufleur T.R."/>
            <person name="Ciampi-Guillardi M."/>
            <person name="Sukno S.A."/>
            <person name="Thon M.R."/>
            <person name="Massola Junior N.S."/>
            <person name="Baroncelli R."/>
        </authorList>
    </citation>
    <scope>NUCLEOTIDE SEQUENCE [LARGE SCALE GENOMIC DNA]</scope>
    <source>
        <strain evidence="1 2">CMES1059</strain>
    </source>
</reference>
<evidence type="ECO:0000313" key="1">
    <source>
        <dbReference type="EMBL" id="KAL0936948.1"/>
    </source>
</evidence>
<name>A0ACC3YYA9_COLTU</name>
<evidence type="ECO:0000313" key="2">
    <source>
        <dbReference type="Proteomes" id="UP000805649"/>
    </source>
</evidence>
<dbReference type="EMBL" id="VUJX02000005">
    <property type="protein sequence ID" value="KAL0936948.1"/>
    <property type="molecule type" value="Genomic_DNA"/>
</dbReference>
<keyword evidence="2" id="KW-1185">Reference proteome</keyword>
<gene>
    <name evidence="1" type="ORF">CTRU02_209164</name>
</gene>
<proteinExistence type="predicted"/>
<dbReference type="Proteomes" id="UP000805649">
    <property type="component" value="Unassembled WGS sequence"/>
</dbReference>
<protein>
    <submittedName>
        <fullName evidence="1">Uncharacterized protein</fullName>
    </submittedName>
</protein>
<comment type="caution">
    <text evidence="1">The sequence shown here is derived from an EMBL/GenBank/DDBJ whole genome shotgun (WGS) entry which is preliminary data.</text>
</comment>
<accession>A0ACC3YYA9</accession>
<organism evidence="1 2">
    <name type="scientific">Colletotrichum truncatum</name>
    <name type="common">Anthracnose fungus</name>
    <name type="synonym">Colletotrichum capsici</name>
    <dbReference type="NCBI Taxonomy" id="5467"/>
    <lineage>
        <taxon>Eukaryota</taxon>
        <taxon>Fungi</taxon>
        <taxon>Dikarya</taxon>
        <taxon>Ascomycota</taxon>
        <taxon>Pezizomycotina</taxon>
        <taxon>Sordariomycetes</taxon>
        <taxon>Hypocreomycetidae</taxon>
        <taxon>Glomerellales</taxon>
        <taxon>Glomerellaceae</taxon>
        <taxon>Colletotrichum</taxon>
        <taxon>Colletotrichum truncatum species complex</taxon>
    </lineage>
</organism>